<evidence type="ECO:0000313" key="3">
    <source>
        <dbReference type="Proteomes" id="UP000056968"/>
    </source>
</evidence>
<sequence length="231" mass="25317">MSTRPNSIHHLAISTSSMKAQIEFFTGVLGFELAALYWMHGADDTFHGFLRMNDHSYLAFVQSPKVALIDREIGKTHAANPLAPSAGGTMQHIAFNVDTDEELLAIRDRVRTRGINVYGYIDHGFCKSIYFAGPENLLLEVSTSQAAIDARAWIDPEVVALIGVNAEELARYKAPEAFMPTGTRVPQPSFDPAKPNMTMDAGLKAFMADLSDDELAEASRRFSDPPVKVSG</sequence>
<dbReference type="Gene3D" id="3.10.180.10">
    <property type="entry name" value="2,3-Dihydroxybiphenyl 1,2-Dioxygenase, domain 1"/>
    <property type="match status" value="1"/>
</dbReference>
<proteinExistence type="predicted"/>
<dbReference type="RefSeq" id="WP_030091689.1">
    <property type="nucleotide sequence ID" value="NZ_CP013264.1"/>
</dbReference>
<dbReference type="AlphaFoldDB" id="A0A0S3EUI3"/>
<dbReference type="SUPFAM" id="SSF54593">
    <property type="entry name" value="Glyoxalase/Bleomycin resistance protein/Dihydroxybiphenyl dioxygenase"/>
    <property type="match status" value="1"/>
</dbReference>
<feature type="domain" description="VOC" evidence="1">
    <location>
        <begin position="7"/>
        <end position="144"/>
    </location>
</feature>
<organism evidence="2 3">
    <name type="scientific">Sphingobium baderi</name>
    <dbReference type="NCBI Taxonomy" id="1332080"/>
    <lineage>
        <taxon>Bacteria</taxon>
        <taxon>Pseudomonadati</taxon>
        <taxon>Pseudomonadota</taxon>
        <taxon>Alphaproteobacteria</taxon>
        <taxon>Sphingomonadales</taxon>
        <taxon>Sphingomonadaceae</taxon>
        <taxon>Sphingobium</taxon>
    </lineage>
</organism>
<dbReference type="Proteomes" id="UP000056968">
    <property type="component" value="Chromosome"/>
</dbReference>
<dbReference type="KEGG" id="sbd:ATN00_00885"/>
<dbReference type="OrthoDB" id="9803142at2"/>
<dbReference type="InterPro" id="IPR052537">
    <property type="entry name" value="Extradiol_RC_dioxygenase"/>
</dbReference>
<evidence type="ECO:0000259" key="1">
    <source>
        <dbReference type="PROSITE" id="PS51819"/>
    </source>
</evidence>
<gene>
    <name evidence="2" type="ORF">ATN00_00885</name>
</gene>
<evidence type="ECO:0000313" key="2">
    <source>
        <dbReference type="EMBL" id="ALR19079.1"/>
    </source>
</evidence>
<protein>
    <submittedName>
        <fullName evidence="2">Glyoxalase</fullName>
    </submittedName>
</protein>
<dbReference type="PROSITE" id="PS51819">
    <property type="entry name" value="VOC"/>
    <property type="match status" value="1"/>
</dbReference>
<dbReference type="InterPro" id="IPR004360">
    <property type="entry name" value="Glyas_Fos-R_dOase_dom"/>
</dbReference>
<dbReference type="Pfam" id="PF00903">
    <property type="entry name" value="Glyoxalase"/>
    <property type="match status" value="1"/>
</dbReference>
<reference evidence="2 3" key="1">
    <citation type="submission" date="2015-11" db="EMBL/GenBank/DDBJ databases">
        <title>A Two-component Flavoprotein Monooxygenase System MeaXY Responsible for para-Hydroxylation of 2-Methyl-6-ethylaniline and 2,6-Diethylaniline in Sphingobium baderi DE-13.</title>
        <authorList>
            <person name="Cheng M."/>
            <person name="Meng Q."/>
            <person name="Yang Y."/>
            <person name="Chu C."/>
            <person name="Yan X."/>
            <person name="He J."/>
            <person name="Li S."/>
        </authorList>
    </citation>
    <scope>NUCLEOTIDE SEQUENCE [LARGE SCALE GENOMIC DNA]</scope>
    <source>
        <strain evidence="2 3">DE-13</strain>
    </source>
</reference>
<name>A0A0S3EUI3_9SPHN</name>
<dbReference type="EMBL" id="CP013264">
    <property type="protein sequence ID" value="ALR19079.1"/>
    <property type="molecule type" value="Genomic_DNA"/>
</dbReference>
<keyword evidence="3" id="KW-1185">Reference proteome</keyword>
<dbReference type="InterPro" id="IPR037523">
    <property type="entry name" value="VOC_core"/>
</dbReference>
<dbReference type="InterPro" id="IPR029068">
    <property type="entry name" value="Glyas_Bleomycin-R_OHBP_Dase"/>
</dbReference>
<dbReference type="PANTHER" id="PTHR36110:SF4">
    <property type="entry name" value="RING-CLEAVING DIOXYGENASE MHQA-RELATED"/>
    <property type="match status" value="1"/>
</dbReference>
<dbReference type="STRING" id="1332080.ATN00_00885"/>
<accession>A0A0S3EUI3</accession>
<dbReference type="PANTHER" id="PTHR36110">
    <property type="entry name" value="RING-CLEAVING DIOXYGENASE MHQE-RELATED"/>
    <property type="match status" value="1"/>
</dbReference>